<accession>A0A225VXC8</accession>
<feature type="region of interest" description="Disordered" evidence="1">
    <location>
        <begin position="1"/>
        <end position="44"/>
    </location>
</feature>
<name>A0A225VXC8_9STRA</name>
<keyword evidence="3" id="KW-1185">Reference proteome</keyword>
<dbReference type="Proteomes" id="UP000198211">
    <property type="component" value="Unassembled WGS sequence"/>
</dbReference>
<evidence type="ECO:0000313" key="2">
    <source>
        <dbReference type="EMBL" id="OWZ09220.1"/>
    </source>
</evidence>
<evidence type="ECO:0000313" key="3">
    <source>
        <dbReference type="Proteomes" id="UP000198211"/>
    </source>
</evidence>
<dbReference type="EMBL" id="NBNE01002869">
    <property type="protein sequence ID" value="OWZ09220.1"/>
    <property type="molecule type" value="Genomic_DNA"/>
</dbReference>
<comment type="caution">
    <text evidence="2">The sequence shown here is derived from an EMBL/GenBank/DDBJ whole genome shotgun (WGS) entry which is preliminary data.</text>
</comment>
<feature type="compositionally biased region" description="Basic and acidic residues" evidence="1">
    <location>
        <begin position="366"/>
        <end position="376"/>
    </location>
</feature>
<evidence type="ECO:0000256" key="1">
    <source>
        <dbReference type="SAM" id="MobiDB-lite"/>
    </source>
</evidence>
<proteinExistence type="predicted"/>
<dbReference type="AlphaFoldDB" id="A0A225VXC8"/>
<sequence>MTTGRSVSFGDTEFDHDAKDKDDYAEDELGDKAPPQEPDLHQDADAFVTKSSGVKSLSRNLADEFEEADEPGPAQDDIEELNDDLKKLSTLTRENYANSYGQYLGNVDAFGSQNYSQNGQGMPSHIKNAVRMLQPFHSDNTTVDKARSFWDAERATVGLNDGLRLSVFRERLKGKPGEEWWMYSHIEDFETLKTRFHNQFICQTPQQMIERLKNTKRSRGMSAEVWGDLISGLCDAAHCYDPQMRYQYLFAGIRNKEWRSALATTMGNSIPQAVSVLLYKNIHLPVEDDSELRDELPSSTPNENAMVQKMLELMESNQVLQQQLLNLPRSPRRGTVAATLLAPSVDPNGLLYTSSLPTLPMAPTRRGVDPDMRSQE</sequence>
<dbReference type="OrthoDB" id="127075at2759"/>
<organism evidence="2 3">
    <name type="scientific">Phytophthora megakarya</name>
    <dbReference type="NCBI Taxonomy" id="4795"/>
    <lineage>
        <taxon>Eukaryota</taxon>
        <taxon>Sar</taxon>
        <taxon>Stramenopiles</taxon>
        <taxon>Oomycota</taxon>
        <taxon>Peronosporomycetes</taxon>
        <taxon>Peronosporales</taxon>
        <taxon>Peronosporaceae</taxon>
        <taxon>Phytophthora</taxon>
    </lineage>
</organism>
<reference evidence="3" key="1">
    <citation type="submission" date="2017-03" db="EMBL/GenBank/DDBJ databases">
        <title>Phytopthora megakarya and P. palmivora, two closely related causual agents of cacao black pod achieved similar genome size and gene model numbers by different mechanisms.</title>
        <authorList>
            <person name="Ali S."/>
            <person name="Shao J."/>
            <person name="Larry D.J."/>
            <person name="Kronmiller B."/>
            <person name="Shen D."/>
            <person name="Strem M.D."/>
            <person name="Melnick R.L."/>
            <person name="Guiltinan M.J."/>
            <person name="Tyler B.M."/>
            <person name="Meinhardt L.W."/>
            <person name="Bailey B.A."/>
        </authorList>
    </citation>
    <scope>NUCLEOTIDE SEQUENCE [LARGE SCALE GENOMIC DNA]</scope>
    <source>
        <strain evidence="3">zdho120</strain>
    </source>
</reference>
<feature type="region of interest" description="Disordered" evidence="1">
    <location>
        <begin position="353"/>
        <end position="376"/>
    </location>
</feature>
<feature type="compositionally biased region" description="Basic and acidic residues" evidence="1">
    <location>
        <begin position="13"/>
        <end position="22"/>
    </location>
</feature>
<evidence type="ECO:0008006" key="4">
    <source>
        <dbReference type="Google" id="ProtNLM"/>
    </source>
</evidence>
<protein>
    <recommendedName>
        <fullName evidence="4">Eukaryotic/viral aspartic protease</fullName>
    </recommendedName>
</protein>
<gene>
    <name evidence="2" type="ORF">PHMEG_00018113</name>
</gene>